<evidence type="ECO:0000256" key="4">
    <source>
        <dbReference type="ARBA" id="ARBA00022953"/>
    </source>
</evidence>
<evidence type="ECO:0000259" key="7">
    <source>
        <dbReference type="PROSITE" id="PS50507"/>
    </source>
</evidence>
<feature type="domain" description="RdRp catalytic" evidence="7">
    <location>
        <begin position="508"/>
        <end position="636"/>
    </location>
</feature>
<dbReference type="SUPFAM" id="SSF56672">
    <property type="entry name" value="DNA/RNA polymerases"/>
    <property type="match status" value="1"/>
</dbReference>
<sequence length="955" mass="108486">MSEPFEPNDPLHVKFRKYPFEIPRNKDEAVKTIKAFADKAAITTHAFQAGGVERDVCKTYSLRHYWPEDIDRGEEKFVTPLDELGDLALMCDVDYYVEWDETPIELYNRPILIYTLDVAKPGYNDKLRRWSFNSQDEIEMLVGARRYRHKLWNYHDKSYVQLKFSPGADVCSKIADSINKMLHRAKSLMYRVDVRNLPNTVYKLVLLTPVPLPPRNCLKELLGLQRLPKAEKIERLKVSCIGANHHWCITRRFRQGNDELWFCLEGDTQSYYIPWTIYLVYRSIKQLMQGTIQDAWRKEVKKEIQPIHLNAVNLFLKDVCDVETIIPTVVLYDYGTVDPRHTKGGVAALPIAPLLPAPAAPLNTRENLAVAVQERIIGIRPEVELTDQLRRYIDWFVRAVDPPAATPLSDEELMDKCTPTQRGTLIRSDACLTENLPVSGFLKMEASKADGKLDPRVITHVDNKTKLEYLKYIHGFKTCVSSKYCCFASGKDPVSIANRVKSICGREGAVLETDFSRMDGRKSAIGRYLYSSLLHHAFLKTSEDHARRAVELHESTVGMKVKSDHGLSWTNGFALGSGSPDTTDNNSWETLFVLFYSRLKEENFNQDRAYEWALESTIISGDDSLAVGLSQVDFEAGARELGHSPKSATKNDDETFSFLARHYGGKRLVLEDIQPYSCQDPRCLLKISCSTSISINSTQKNLESKKVDNLVERACAYLLSDPETPILSQYCRFIINTYSEDPYMYYDKFGLIKLEYCDHTSWNYNLSMTSRYPNARKEWMLKVYGKAFEGFGISDLETALDGCKTKDDLIAISTQIHNVLDVDLSEAYPKVDLVYMTSEGQIDVKHGKQKIPVTVEDPLLPSRENFPAKLRRLATTPVCEASTSAQELARPSSGGNQQEHGKESKDKCKAQKRPDAAKKSKRKHPKNAISRPKNGARAVPVQLPPRGKDRTPVLT</sequence>
<dbReference type="GO" id="GO:0039694">
    <property type="term" value="P:viral RNA genome replication"/>
    <property type="evidence" value="ECO:0007669"/>
    <property type="project" value="InterPro"/>
</dbReference>
<evidence type="ECO:0000256" key="1">
    <source>
        <dbReference type="ARBA" id="ARBA00007751"/>
    </source>
</evidence>
<keyword evidence="3" id="KW-0548">Nucleotidyltransferase</keyword>
<evidence type="ECO:0000256" key="2">
    <source>
        <dbReference type="ARBA" id="ARBA00022679"/>
    </source>
</evidence>
<evidence type="ECO:0000256" key="3">
    <source>
        <dbReference type="ARBA" id="ARBA00022695"/>
    </source>
</evidence>
<evidence type="ECO:0000256" key="5">
    <source>
        <dbReference type="ARBA" id="ARBA00032757"/>
    </source>
</evidence>
<accession>A0A1L3KFL8</accession>
<keyword evidence="2" id="KW-0808">Transferase</keyword>
<feature type="compositionally biased region" description="Basic and acidic residues" evidence="6">
    <location>
        <begin position="946"/>
        <end position="955"/>
    </location>
</feature>
<evidence type="ECO:0000313" key="8">
    <source>
        <dbReference type="EMBL" id="APG76177.1"/>
    </source>
</evidence>
<proteinExistence type="inferred from homology"/>
<dbReference type="PROSITE" id="PS50507">
    <property type="entry name" value="RDRP_SSRNA_POS"/>
    <property type="match status" value="1"/>
</dbReference>
<dbReference type="InterPro" id="IPR043502">
    <property type="entry name" value="DNA/RNA_pol_sf"/>
</dbReference>
<reference evidence="8" key="1">
    <citation type="journal article" date="2016" name="Nature">
        <title>Redefining the invertebrate RNA virosphere.</title>
        <authorList>
            <person name="Shi M."/>
            <person name="Lin X.D."/>
            <person name="Tian J.H."/>
            <person name="Chen L.J."/>
            <person name="Chen X."/>
            <person name="Li C.X."/>
            <person name="Qin X.C."/>
            <person name="Li J."/>
            <person name="Cao J.P."/>
            <person name="Eden J.S."/>
            <person name="Buchmann J."/>
            <person name="Wang W."/>
            <person name="Xu J."/>
            <person name="Holmes E.C."/>
            <person name="Zhang Y.Z."/>
        </authorList>
    </citation>
    <scope>NUCLEOTIDE SEQUENCE</scope>
    <source>
        <strain evidence="8">BHZC37212</strain>
    </source>
</reference>
<feature type="compositionally biased region" description="Basic and acidic residues" evidence="6">
    <location>
        <begin position="899"/>
        <end position="918"/>
    </location>
</feature>
<feature type="region of interest" description="Disordered" evidence="6">
    <location>
        <begin position="881"/>
        <end position="955"/>
    </location>
</feature>
<dbReference type="InterPro" id="IPR007094">
    <property type="entry name" value="RNA-dir_pol_PSvirus"/>
</dbReference>
<dbReference type="InterPro" id="IPR043647">
    <property type="entry name" value="Noda_Vmethyltr_dom"/>
</dbReference>
<dbReference type="Pfam" id="PF19222">
    <property type="entry name" value="Noda_Vmethyltr"/>
    <property type="match status" value="1"/>
</dbReference>
<protein>
    <recommendedName>
        <fullName evidence="5">RNA replicase</fullName>
    </recommendedName>
</protein>
<dbReference type="GO" id="GO:0003968">
    <property type="term" value="F:RNA-directed RNA polymerase activity"/>
    <property type="evidence" value="ECO:0007669"/>
    <property type="project" value="InterPro"/>
</dbReference>
<organism evidence="8">
    <name type="scientific">Beihai noda-like virus 1</name>
    <dbReference type="NCBI Taxonomy" id="1922462"/>
    <lineage>
        <taxon>Viruses</taxon>
        <taxon>Riboviria</taxon>
    </lineage>
</organism>
<name>A0A1L3KFL8_9VIRU</name>
<dbReference type="EMBL" id="KX883062">
    <property type="protein sequence ID" value="APG76177.1"/>
    <property type="molecule type" value="Genomic_RNA"/>
</dbReference>
<evidence type="ECO:0000256" key="6">
    <source>
        <dbReference type="SAM" id="MobiDB-lite"/>
    </source>
</evidence>
<keyword evidence="4" id="KW-0693">Viral RNA replication</keyword>
<comment type="similarity">
    <text evidence="1">Belongs to the nodaviridae RNA polymerase family.</text>
</comment>